<protein>
    <recommendedName>
        <fullName evidence="4">Glucose-6-phosphate 1-epimerase</fullName>
    </recommendedName>
</protein>
<dbReference type="PANTHER" id="PTHR11122:SF13">
    <property type="entry name" value="GLUCOSE-6-PHOSPHATE 1-EPIMERASE"/>
    <property type="match status" value="1"/>
</dbReference>
<dbReference type="GO" id="GO:0030246">
    <property type="term" value="F:carbohydrate binding"/>
    <property type="evidence" value="ECO:0007669"/>
    <property type="project" value="InterPro"/>
</dbReference>
<dbReference type="Gene3D" id="2.70.98.10">
    <property type="match status" value="1"/>
</dbReference>
<keyword evidence="3" id="KW-1185">Reference proteome</keyword>
<evidence type="ECO:0000313" key="3">
    <source>
        <dbReference type="Proteomes" id="UP000383932"/>
    </source>
</evidence>
<reference evidence="2 3" key="1">
    <citation type="journal article" date="2019" name="Fungal Biol. Biotechnol.">
        <title>Draft genome sequence of fastidious pathogen Ceratobasidium theobromae, which causes vascular-streak dieback in Theobroma cacao.</title>
        <authorList>
            <person name="Ali S.S."/>
            <person name="Asman A."/>
            <person name="Shao J."/>
            <person name="Firmansyah A.P."/>
            <person name="Susilo A.W."/>
            <person name="Rosmana A."/>
            <person name="McMahon P."/>
            <person name="Junaid M."/>
            <person name="Guest D."/>
            <person name="Kheng T.Y."/>
            <person name="Meinhardt L.W."/>
            <person name="Bailey B.A."/>
        </authorList>
    </citation>
    <scope>NUCLEOTIDE SEQUENCE [LARGE SCALE GENOMIC DNA]</scope>
    <source>
        <strain evidence="2 3">CT2</strain>
    </source>
</reference>
<dbReference type="AlphaFoldDB" id="A0A5N5QRM7"/>
<dbReference type="PANTHER" id="PTHR11122">
    <property type="entry name" value="APOSPORY-ASSOCIATED PROTEIN C-RELATED"/>
    <property type="match status" value="1"/>
</dbReference>
<feature type="compositionally biased region" description="Pro residues" evidence="1">
    <location>
        <begin position="460"/>
        <end position="471"/>
    </location>
</feature>
<feature type="region of interest" description="Disordered" evidence="1">
    <location>
        <begin position="409"/>
        <end position="486"/>
    </location>
</feature>
<dbReference type="OrthoDB" id="1659429at2759"/>
<organism evidence="2 3">
    <name type="scientific">Ceratobasidium theobromae</name>
    <dbReference type="NCBI Taxonomy" id="1582974"/>
    <lineage>
        <taxon>Eukaryota</taxon>
        <taxon>Fungi</taxon>
        <taxon>Dikarya</taxon>
        <taxon>Basidiomycota</taxon>
        <taxon>Agaricomycotina</taxon>
        <taxon>Agaricomycetes</taxon>
        <taxon>Cantharellales</taxon>
        <taxon>Ceratobasidiaceae</taxon>
        <taxon>Ceratobasidium</taxon>
    </lineage>
</organism>
<dbReference type="EMBL" id="SSOP01000022">
    <property type="protein sequence ID" value="KAB5594279.1"/>
    <property type="molecule type" value="Genomic_DNA"/>
</dbReference>
<proteinExistence type="predicted"/>
<comment type="caution">
    <text evidence="2">The sequence shown here is derived from an EMBL/GenBank/DDBJ whole genome shotgun (WGS) entry which is preliminary data.</text>
</comment>
<sequence>MPYTKDDKKITLTTAAGSSAEILLYGATVISWKASRTAAPPTERLFVSKKAALDGSKPVRGGIPIAFPFFGPPSKPEHLKMGQHGFARSTTWKWDNIVMDNEAGASVRLVLEPTPEIKEVFPHPFHLAYVVTLTPHQLSTDLHVTNSGDQPLTYQALLHTYFEADAASCTVSPLGGLTYIDKTKNYIETIETRDAVAVNEYTDAVYKNAGGTYVGKWTGGGVEVKAIGFKGELNCRVFQIIAEVMLSEMKFNLCTWTKVIVSGFEAPHHRLQASSPTSVHCRKRIFAQIGSNNFTHGPCFVKQMSQLPVMALEQRVPPSRKPGGQELSWQVRLDKPLLNDEELERLVPESEKEGVNEDGITRKLAWLAKQGHTFHTYEEILSARKIMAPQLTRKQRDYYARERKKLIEENDRFNREASQRATRHQSANPDQGMTPQSAYNHSLVGSPTPSSPEDRAPGTPYSPPPRHPTVPPSRCGSQVPMSRAQSTAPSLASFGVLGNQVDGVSWIDPFFDPLTANLDFMPESFYPADMTWMGGLESSMLADPSMYGYVQPDYQQNIPMESHFDPSGSANLFIGYPQASQVDYPGALAPEFPSYSLNQGNQR</sequence>
<evidence type="ECO:0000256" key="1">
    <source>
        <dbReference type="SAM" id="MobiDB-lite"/>
    </source>
</evidence>
<dbReference type="GO" id="GO:0005737">
    <property type="term" value="C:cytoplasm"/>
    <property type="evidence" value="ECO:0007669"/>
    <property type="project" value="TreeGrafter"/>
</dbReference>
<evidence type="ECO:0000313" key="2">
    <source>
        <dbReference type="EMBL" id="KAB5594279.1"/>
    </source>
</evidence>
<dbReference type="InterPro" id="IPR011013">
    <property type="entry name" value="Gal_mutarotase_sf_dom"/>
</dbReference>
<dbReference type="GO" id="GO:0047938">
    <property type="term" value="F:glucose-6-phosphate 1-epimerase activity"/>
    <property type="evidence" value="ECO:0007669"/>
    <property type="project" value="TreeGrafter"/>
</dbReference>
<feature type="compositionally biased region" description="Polar residues" evidence="1">
    <location>
        <begin position="424"/>
        <end position="448"/>
    </location>
</feature>
<dbReference type="Pfam" id="PF01263">
    <property type="entry name" value="Aldose_epim"/>
    <property type="match status" value="1"/>
</dbReference>
<accession>A0A5N5QRM7</accession>
<dbReference type="Proteomes" id="UP000383932">
    <property type="component" value="Unassembled WGS sequence"/>
</dbReference>
<evidence type="ECO:0008006" key="4">
    <source>
        <dbReference type="Google" id="ProtNLM"/>
    </source>
</evidence>
<feature type="compositionally biased region" description="Polar residues" evidence="1">
    <location>
        <begin position="475"/>
        <end position="486"/>
    </location>
</feature>
<dbReference type="GO" id="GO:0005975">
    <property type="term" value="P:carbohydrate metabolic process"/>
    <property type="evidence" value="ECO:0007669"/>
    <property type="project" value="InterPro"/>
</dbReference>
<dbReference type="InterPro" id="IPR014718">
    <property type="entry name" value="GH-type_carb-bd"/>
</dbReference>
<dbReference type="InterPro" id="IPR008183">
    <property type="entry name" value="Aldose_1/G6P_1-epimerase"/>
</dbReference>
<gene>
    <name evidence="2" type="ORF">CTheo_2209</name>
</gene>
<feature type="compositionally biased region" description="Basic and acidic residues" evidence="1">
    <location>
        <begin position="409"/>
        <end position="418"/>
    </location>
</feature>
<dbReference type="SUPFAM" id="SSF74650">
    <property type="entry name" value="Galactose mutarotase-like"/>
    <property type="match status" value="1"/>
</dbReference>
<name>A0A5N5QRM7_9AGAM</name>